<evidence type="ECO:0000256" key="1">
    <source>
        <dbReference type="SAM" id="MobiDB-lite"/>
    </source>
</evidence>
<feature type="region of interest" description="Disordered" evidence="1">
    <location>
        <begin position="64"/>
        <end position="84"/>
    </location>
</feature>
<organism evidence="2 3">
    <name type="scientific">Gossypium barbadense</name>
    <name type="common">Sea Island cotton</name>
    <name type="synonym">Hibiscus barbadensis</name>
    <dbReference type="NCBI Taxonomy" id="3634"/>
    <lineage>
        <taxon>Eukaryota</taxon>
        <taxon>Viridiplantae</taxon>
        <taxon>Streptophyta</taxon>
        <taxon>Embryophyta</taxon>
        <taxon>Tracheophyta</taxon>
        <taxon>Spermatophyta</taxon>
        <taxon>Magnoliopsida</taxon>
        <taxon>eudicotyledons</taxon>
        <taxon>Gunneridae</taxon>
        <taxon>Pentapetalae</taxon>
        <taxon>rosids</taxon>
        <taxon>malvids</taxon>
        <taxon>Malvales</taxon>
        <taxon>Malvaceae</taxon>
        <taxon>Malvoideae</taxon>
        <taxon>Gossypium</taxon>
    </lineage>
</organism>
<evidence type="ECO:0000313" key="3">
    <source>
        <dbReference type="Proteomes" id="UP000239757"/>
    </source>
</evidence>
<sequence>MSSSRGKKIAVPASKKRKGASSSVGPTAKICHPLLQFPRGPTYSQSPHTFLSIKVLAHFGSKASVLPPSLSTRDSAPDEAASEEGHLHWPLCDSAGVTLRAPQHCGPRIIPHPHQPDVSIRYLEHAEHEDDREAPRNLPSSVSSCPIYPGGGLRGHS</sequence>
<dbReference type="EMBL" id="KZ669763">
    <property type="protein sequence ID" value="PPR84624.1"/>
    <property type="molecule type" value="Genomic_DNA"/>
</dbReference>
<accession>A0A2P5W0L2</accession>
<gene>
    <name evidence="2" type="ORF">GOBAR_AA36087</name>
</gene>
<evidence type="ECO:0000313" key="2">
    <source>
        <dbReference type="EMBL" id="PPR84624.1"/>
    </source>
</evidence>
<feature type="region of interest" description="Disordered" evidence="1">
    <location>
        <begin position="1"/>
        <end position="26"/>
    </location>
</feature>
<proteinExistence type="predicted"/>
<dbReference type="AlphaFoldDB" id="A0A2P5W0L2"/>
<dbReference type="Proteomes" id="UP000239757">
    <property type="component" value="Unassembled WGS sequence"/>
</dbReference>
<feature type="compositionally biased region" description="Basic residues" evidence="1">
    <location>
        <begin position="1"/>
        <end position="19"/>
    </location>
</feature>
<protein>
    <submittedName>
        <fullName evidence="2">Uncharacterized protein</fullName>
    </submittedName>
</protein>
<name>A0A2P5W0L2_GOSBA</name>
<reference evidence="2 3" key="1">
    <citation type="submission" date="2015-01" db="EMBL/GenBank/DDBJ databases">
        <title>Genome of allotetraploid Gossypium barbadense reveals genomic plasticity and fiber elongation in cotton evolution.</title>
        <authorList>
            <person name="Chen X."/>
            <person name="Liu X."/>
            <person name="Zhao B."/>
            <person name="Zheng H."/>
            <person name="Hu Y."/>
            <person name="Lu G."/>
            <person name="Yang C."/>
            <person name="Chen J."/>
            <person name="Shan C."/>
            <person name="Zhang L."/>
            <person name="Zhou Y."/>
            <person name="Wang L."/>
            <person name="Guo W."/>
            <person name="Bai Y."/>
            <person name="Ruan J."/>
            <person name="Shangguan X."/>
            <person name="Mao Y."/>
            <person name="Jiang J."/>
            <person name="Zhu Y."/>
            <person name="Lei J."/>
            <person name="Kang H."/>
            <person name="Chen S."/>
            <person name="He X."/>
            <person name="Wang R."/>
            <person name="Wang Y."/>
            <person name="Chen J."/>
            <person name="Wang L."/>
            <person name="Yu S."/>
            <person name="Wang B."/>
            <person name="Wei J."/>
            <person name="Song S."/>
            <person name="Lu X."/>
            <person name="Gao Z."/>
            <person name="Gu W."/>
            <person name="Deng X."/>
            <person name="Ma D."/>
            <person name="Wang S."/>
            <person name="Liang W."/>
            <person name="Fang L."/>
            <person name="Cai C."/>
            <person name="Zhu X."/>
            <person name="Zhou B."/>
            <person name="Zhang Y."/>
            <person name="Chen Z."/>
            <person name="Xu S."/>
            <person name="Zhu R."/>
            <person name="Wang S."/>
            <person name="Zhang T."/>
            <person name="Zhao G."/>
        </authorList>
    </citation>
    <scope>NUCLEOTIDE SEQUENCE [LARGE SCALE GENOMIC DNA]</scope>
    <source>
        <strain evidence="3">cv. Xinhai21</strain>
        <tissue evidence="2">Leaf</tissue>
    </source>
</reference>
<feature type="region of interest" description="Disordered" evidence="1">
    <location>
        <begin position="127"/>
        <end position="157"/>
    </location>
</feature>